<feature type="transmembrane region" description="Helical" evidence="1">
    <location>
        <begin position="112"/>
        <end position="133"/>
    </location>
</feature>
<evidence type="ECO:0000313" key="3">
    <source>
        <dbReference type="EMBL" id="MFN2975982.1"/>
    </source>
</evidence>
<comment type="caution">
    <text evidence="3">The sequence shown here is derived from an EMBL/GenBank/DDBJ whole genome shotgun (WGS) entry which is preliminary data.</text>
</comment>
<evidence type="ECO:0000256" key="1">
    <source>
        <dbReference type="SAM" id="Phobius"/>
    </source>
</evidence>
<feature type="domain" description="DUF3592" evidence="2">
    <location>
        <begin position="242"/>
        <end position="312"/>
    </location>
</feature>
<evidence type="ECO:0000313" key="4">
    <source>
        <dbReference type="Proteomes" id="UP001634747"/>
    </source>
</evidence>
<protein>
    <submittedName>
        <fullName evidence="3">DUF3592 domain-containing protein</fullName>
    </submittedName>
</protein>
<proteinExistence type="predicted"/>
<keyword evidence="1" id="KW-1133">Transmembrane helix</keyword>
<feature type="transmembrane region" description="Helical" evidence="1">
    <location>
        <begin position="318"/>
        <end position="336"/>
    </location>
</feature>
<keyword evidence="1" id="KW-0812">Transmembrane</keyword>
<dbReference type="Pfam" id="PF12158">
    <property type="entry name" value="DUF3592"/>
    <property type="match status" value="1"/>
</dbReference>
<name>A0ABW9KLP2_9BACT</name>
<evidence type="ECO:0000259" key="2">
    <source>
        <dbReference type="Pfam" id="PF12158"/>
    </source>
</evidence>
<dbReference type="EMBL" id="JBJYXY010000001">
    <property type="protein sequence ID" value="MFN2975982.1"/>
    <property type="molecule type" value="Genomic_DNA"/>
</dbReference>
<dbReference type="InterPro" id="IPR021994">
    <property type="entry name" value="DUF3592"/>
</dbReference>
<feature type="transmembrane region" description="Helical" evidence="1">
    <location>
        <begin position="211"/>
        <end position="230"/>
    </location>
</feature>
<accession>A0ABW9KLP2</accession>
<dbReference type="Proteomes" id="UP001634747">
    <property type="component" value="Unassembled WGS sequence"/>
</dbReference>
<sequence length="364" mass="39227">MPVNGNDTLIEPAVLLGQIAAAVFGLLLILIGVAVLYTIAQWACRGRKVDGVVVGVRRRGTQFYSVYRYALEEGGWGEANAVQGSGSLAGRGTGTRKLIRVTPERPDEAREAAAPVVWSLAFGFLLGGGWLTWSSLGTLKYSLVTWIVAALLAVVVGRMLRPRLKLFLKAGSALAIRNQGLQSTPVESAESLGLPYRRPGVQVSSRKSGRVGPVFCLAGLVVLATAAIPVRKLIELQKGTRTEGVVLWLEINPSNNHRNIRFPEVQFTAVDGAAVRFLDRAGANPSPYKVGDRVTVLYLPAKQGTAMIDRGWRNWEPVAALMVLGTTLLTLGVMTLRGNLLSAQSGSDKSLLWTETTMRSGLRR</sequence>
<organism evidence="3 4">
    <name type="scientific">Terriglobus aquaticus</name>
    <dbReference type="NCBI Taxonomy" id="940139"/>
    <lineage>
        <taxon>Bacteria</taxon>
        <taxon>Pseudomonadati</taxon>
        <taxon>Acidobacteriota</taxon>
        <taxon>Terriglobia</taxon>
        <taxon>Terriglobales</taxon>
        <taxon>Acidobacteriaceae</taxon>
        <taxon>Terriglobus</taxon>
    </lineage>
</organism>
<feature type="transmembrane region" description="Helical" evidence="1">
    <location>
        <begin position="15"/>
        <end position="39"/>
    </location>
</feature>
<feature type="transmembrane region" description="Helical" evidence="1">
    <location>
        <begin position="139"/>
        <end position="160"/>
    </location>
</feature>
<keyword evidence="1" id="KW-0472">Membrane</keyword>
<gene>
    <name evidence="3" type="ORF">ACK2TP_09425</name>
</gene>
<dbReference type="RefSeq" id="WP_263412515.1">
    <property type="nucleotide sequence ID" value="NZ_JAGSYB010000001.1"/>
</dbReference>
<keyword evidence="4" id="KW-1185">Reference proteome</keyword>
<reference evidence="3 4" key="1">
    <citation type="submission" date="2024-12" db="EMBL/GenBank/DDBJ databases">
        <authorList>
            <person name="Lee Y."/>
        </authorList>
    </citation>
    <scope>NUCLEOTIDE SEQUENCE [LARGE SCALE GENOMIC DNA]</scope>
    <source>
        <strain evidence="3 4">03SUJ4</strain>
    </source>
</reference>